<feature type="domain" description="Helicase ATP-binding" evidence="8">
    <location>
        <begin position="41"/>
        <end position="225"/>
    </location>
</feature>
<feature type="domain" description="RING-type" evidence="7">
    <location>
        <begin position="382"/>
        <end position="432"/>
    </location>
</feature>
<dbReference type="CDD" id="cd16449">
    <property type="entry name" value="RING-HC"/>
    <property type="match status" value="1"/>
</dbReference>
<dbReference type="InterPro" id="IPR000330">
    <property type="entry name" value="SNF2_N"/>
</dbReference>
<dbReference type="CDD" id="cd18793">
    <property type="entry name" value="SF2_C_SNF"/>
    <property type="match status" value="1"/>
</dbReference>
<evidence type="ECO:0000313" key="10">
    <source>
        <dbReference type="EMBL" id="KAL2782889.1"/>
    </source>
</evidence>
<evidence type="ECO:0000256" key="6">
    <source>
        <dbReference type="PROSITE-ProRule" id="PRU00175"/>
    </source>
</evidence>
<dbReference type="PANTHER" id="PTHR45626">
    <property type="entry name" value="TRANSCRIPTION TERMINATION FACTOR 2-RELATED"/>
    <property type="match status" value="1"/>
</dbReference>
<dbReference type="PROSITE" id="PS51192">
    <property type="entry name" value="HELICASE_ATP_BIND_1"/>
    <property type="match status" value="1"/>
</dbReference>
<keyword evidence="11" id="KW-1185">Reference proteome</keyword>
<feature type="domain" description="Helicase C-terminal" evidence="9">
    <location>
        <begin position="545"/>
        <end position="711"/>
    </location>
</feature>
<dbReference type="CDD" id="cd18008">
    <property type="entry name" value="DEXDc_SHPRH-like"/>
    <property type="match status" value="1"/>
</dbReference>
<proteinExistence type="inferred from homology"/>
<dbReference type="SUPFAM" id="SSF57850">
    <property type="entry name" value="RING/U-box"/>
    <property type="match status" value="1"/>
</dbReference>
<protein>
    <submittedName>
        <fullName evidence="10">SNF2 family N-terminal domain-containing protein</fullName>
    </submittedName>
</protein>
<dbReference type="Pfam" id="PF00271">
    <property type="entry name" value="Helicase_C"/>
    <property type="match status" value="1"/>
</dbReference>
<dbReference type="SUPFAM" id="SSF52540">
    <property type="entry name" value="P-loop containing nucleoside triphosphate hydrolases"/>
    <property type="match status" value="2"/>
</dbReference>
<dbReference type="InterPro" id="IPR027417">
    <property type="entry name" value="P-loop_NTPase"/>
</dbReference>
<dbReference type="SMART" id="SM00490">
    <property type="entry name" value="HELICc"/>
    <property type="match status" value="1"/>
</dbReference>
<evidence type="ECO:0000256" key="3">
    <source>
        <dbReference type="ARBA" id="ARBA00022801"/>
    </source>
</evidence>
<dbReference type="InterPro" id="IPR001841">
    <property type="entry name" value="Znf_RING"/>
</dbReference>
<dbReference type="SMART" id="SM00184">
    <property type="entry name" value="RING"/>
    <property type="match status" value="1"/>
</dbReference>
<evidence type="ECO:0000256" key="1">
    <source>
        <dbReference type="ARBA" id="ARBA00007025"/>
    </source>
</evidence>
<dbReference type="Gene3D" id="3.30.40.10">
    <property type="entry name" value="Zinc/RING finger domain, C3HC4 (zinc finger)"/>
    <property type="match status" value="1"/>
</dbReference>
<dbReference type="EMBL" id="JBFTWV010000301">
    <property type="protein sequence ID" value="KAL2782889.1"/>
    <property type="molecule type" value="Genomic_DNA"/>
</dbReference>
<dbReference type="PANTHER" id="PTHR45626:SF16">
    <property type="entry name" value="ATP-DEPENDENT HELICASE ULS1"/>
    <property type="match status" value="1"/>
</dbReference>
<comment type="caution">
    <text evidence="10">The sequence shown here is derived from an EMBL/GenBank/DDBJ whole genome shotgun (WGS) entry which is preliminary data.</text>
</comment>
<dbReference type="PROSITE" id="PS51194">
    <property type="entry name" value="HELICASE_CTER"/>
    <property type="match status" value="1"/>
</dbReference>
<name>A0ABR4FI20_9EURO</name>
<dbReference type="SMART" id="SM00487">
    <property type="entry name" value="DEXDc"/>
    <property type="match status" value="1"/>
</dbReference>
<gene>
    <name evidence="10" type="ORF">BJX66DRAFT_155320</name>
</gene>
<keyword evidence="4" id="KW-0347">Helicase</keyword>
<sequence length="721" mass="81395">MDQTLQVAPPAYPEATYGPTSAGLSVPLLEHQKQGLSWMVAREVSNQKGGILADDMGLGKTIQALSLIADRPSSSPRRHATLVVMPAGLISQWVQEIERLLPQAGGRVYVLHGNRVDVDFSTINKHDIVLTSFGTVASELRRREGWRRRVTPVAGSEHYNLSILGPNSTWHRVILDEAQEIKNDRSRTALACRAIDATYRWCLTGTPVMNNLRELYSLLKFLRIQPFSALDAFNATFMATDDWNLDPEGRVAQIQSALANILLRRTMSTIINGQPIVQLPPARIENVHVDLNDMEQRLYAAVENFFQAQYLEAGAIRPSVTRMLTLLRRLQQACCHPFLIPELQMIVKKASEDDDHRAFNASSFAEEVVTRLRKNERSLGDCPICFDTVKNPLILWPCGHSICDKCFGMILSDRPECPSLYGDEQVRCPMCRMHLDPSKATDYDTLKRYHMILETPSSTSFRWYMPLQELLHPSSEQSGYPSGGGARIMMNWFADSLSTDVPVEYNLLSGLPSNPVAPRKNRGHGAIVRQRHHCALSRQWISSSKIDKALDIIQQIRETAKGGKIIVFSQFTSLLDFLEIPLRQRCWTFCRYDGSMKPQDRHRAVQEYVDNSECAVMLVSLRAGNSGLNLTVASHVIILDPSWNPSVEDQAIGRVYRIGQHKPVHIRRLLVPNTVEDRIQDLQEQKRNLTSCILEDGFTARSTQPDRNDLEYVLGFTEVTE</sequence>
<keyword evidence="5" id="KW-0067">ATP-binding</keyword>
<dbReference type="PROSITE" id="PS50089">
    <property type="entry name" value="ZF_RING_2"/>
    <property type="match status" value="1"/>
</dbReference>
<dbReference type="InterPro" id="IPR050628">
    <property type="entry name" value="SNF2_RAD54_helicase_TF"/>
</dbReference>
<keyword evidence="6" id="KW-0863">Zinc-finger</keyword>
<evidence type="ECO:0000256" key="2">
    <source>
        <dbReference type="ARBA" id="ARBA00022741"/>
    </source>
</evidence>
<organism evidence="10 11">
    <name type="scientific">Aspergillus keveii</name>
    <dbReference type="NCBI Taxonomy" id="714993"/>
    <lineage>
        <taxon>Eukaryota</taxon>
        <taxon>Fungi</taxon>
        <taxon>Dikarya</taxon>
        <taxon>Ascomycota</taxon>
        <taxon>Pezizomycotina</taxon>
        <taxon>Eurotiomycetes</taxon>
        <taxon>Eurotiomycetidae</taxon>
        <taxon>Eurotiales</taxon>
        <taxon>Aspergillaceae</taxon>
        <taxon>Aspergillus</taxon>
        <taxon>Aspergillus subgen. Nidulantes</taxon>
    </lineage>
</organism>
<dbReference type="Gene3D" id="3.40.50.300">
    <property type="entry name" value="P-loop containing nucleotide triphosphate hydrolases"/>
    <property type="match status" value="1"/>
</dbReference>
<dbReference type="Pfam" id="PF13923">
    <property type="entry name" value="zf-C3HC4_2"/>
    <property type="match status" value="1"/>
</dbReference>
<evidence type="ECO:0000313" key="11">
    <source>
        <dbReference type="Proteomes" id="UP001610563"/>
    </source>
</evidence>
<dbReference type="InterPro" id="IPR038718">
    <property type="entry name" value="SNF2-like_sf"/>
</dbReference>
<accession>A0ABR4FI20</accession>
<dbReference type="Pfam" id="PF00176">
    <property type="entry name" value="SNF2-rel_dom"/>
    <property type="match status" value="1"/>
</dbReference>
<reference evidence="10 11" key="1">
    <citation type="submission" date="2024-07" db="EMBL/GenBank/DDBJ databases">
        <title>Section-level genome sequencing and comparative genomics of Aspergillus sections Usti and Cavernicolus.</title>
        <authorList>
            <consortium name="Lawrence Berkeley National Laboratory"/>
            <person name="Nybo J.L."/>
            <person name="Vesth T.C."/>
            <person name="Theobald S."/>
            <person name="Frisvad J.C."/>
            <person name="Larsen T.O."/>
            <person name="Kjaerboelling I."/>
            <person name="Rothschild-Mancinelli K."/>
            <person name="Lyhne E.K."/>
            <person name="Kogle M.E."/>
            <person name="Barry K."/>
            <person name="Clum A."/>
            <person name="Na H."/>
            <person name="Ledsgaard L."/>
            <person name="Lin J."/>
            <person name="Lipzen A."/>
            <person name="Kuo A."/>
            <person name="Riley R."/>
            <person name="Mondo S."/>
            <person name="Labutti K."/>
            <person name="Haridas S."/>
            <person name="Pangalinan J."/>
            <person name="Salamov A.A."/>
            <person name="Simmons B.A."/>
            <person name="Magnuson J.K."/>
            <person name="Chen J."/>
            <person name="Drula E."/>
            <person name="Henrissat B."/>
            <person name="Wiebenga A."/>
            <person name="Lubbers R.J."/>
            <person name="Gomes A.C."/>
            <person name="Makela M.R."/>
            <person name="Stajich J."/>
            <person name="Grigoriev I.V."/>
            <person name="Mortensen U.H."/>
            <person name="De Vries R.P."/>
            <person name="Baker S.E."/>
            <person name="Andersen M.R."/>
        </authorList>
    </citation>
    <scope>NUCLEOTIDE SEQUENCE [LARGE SCALE GENOMIC DNA]</scope>
    <source>
        <strain evidence="10 11">CBS 209.92</strain>
    </source>
</reference>
<dbReference type="Proteomes" id="UP001610563">
    <property type="component" value="Unassembled WGS sequence"/>
</dbReference>
<evidence type="ECO:0000259" key="7">
    <source>
        <dbReference type="PROSITE" id="PS50089"/>
    </source>
</evidence>
<dbReference type="Gene3D" id="3.40.50.10810">
    <property type="entry name" value="Tandem AAA-ATPase domain"/>
    <property type="match status" value="1"/>
</dbReference>
<evidence type="ECO:0000256" key="4">
    <source>
        <dbReference type="ARBA" id="ARBA00022806"/>
    </source>
</evidence>
<comment type="similarity">
    <text evidence="1">Belongs to the SNF2/RAD54 helicase family.</text>
</comment>
<evidence type="ECO:0000259" key="9">
    <source>
        <dbReference type="PROSITE" id="PS51194"/>
    </source>
</evidence>
<keyword evidence="6" id="KW-0479">Metal-binding</keyword>
<keyword evidence="6" id="KW-0862">Zinc</keyword>
<evidence type="ECO:0000259" key="8">
    <source>
        <dbReference type="PROSITE" id="PS51192"/>
    </source>
</evidence>
<keyword evidence="3" id="KW-0378">Hydrolase</keyword>
<dbReference type="InterPro" id="IPR013083">
    <property type="entry name" value="Znf_RING/FYVE/PHD"/>
</dbReference>
<dbReference type="InterPro" id="IPR001650">
    <property type="entry name" value="Helicase_C-like"/>
</dbReference>
<keyword evidence="2" id="KW-0547">Nucleotide-binding</keyword>
<dbReference type="InterPro" id="IPR014001">
    <property type="entry name" value="Helicase_ATP-bd"/>
</dbReference>
<evidence type="ECO:0000256" key="5">
    <source>
        <dbReference type="ARBA" id="ARBA00022840"/>
    </source>
</evidence>
<dbReference type="InterPro" id="IPR049730">
    <property type="entry name" value="SNF2/RAD54-like_C"/>
</dbReference>